<organism evidence="2 3">
    <name type="scientific">Kwoniella dendrophila CBS 6074</name>
    <dbReference type="NCBI Taxonomy" id="1295534"/>
    <lineage>
        <taxon>Eukaryota</taxon>
        <taxon>Fungi</taxon>
        <taxon>Dikarya</taxon>
        <taxon>Basidiomycota</taxon>
        <taxon>Agaricomycotina</taxon>
        <taxon>Tremellomycetes</taxon>
        <taxon>Tremellales</taxon>
        <taxon>Cryptococcaceae</taxon>
        <taxon>Kwoniella</taxon>
    </lineage>
</organism>
<evidence type="ECO:0000256" key="1">
    <source>
        <dbReference type="SAM" id="MobiDB-lite"/>
    </source>
</evidence>
<feature type="region of interest" description="Disordered" evidence="1">
    <location>
        <begin position="69"/>
        <end position="94"/>
    </location>
</feature>
<feature type="compositionally biased region" description="Low complexity" evidence="1">
    <location>
        <begin position="79"/>
        <end position="90"/>
    </location>
</feature>
<proteinExistence type="predicted"/>
<feature type="compositionally biased region" description="Basic and acidic residues" evidence="1">
    <location>
        <begin position="259"/>
        <end position="282"/>
    </location>
</feature>
<name>A0AAX4JZU8_9TREE</name>
<dbReference type="PANTHER" id="PTHR16537:SF1">
    <property type="entry name" value="PROTEIN ZNRD2"/>
    <property type="match status" value="1"/>
</dbReference>
<accession>A0AAX4JZU8</accession>
<dbReference type="PANTHER" id="PTHR16537">
    <property type="entry name" value="SJOEGREN SYNDROME/SCLERODERMA AUTOANTIGEN 1"/>
    <property type="match status" value="1"/>
</dbReference>
<feature type="compositionally biased region" description="Low complexity" evidence="1">
    <location>
        <begin position="348"/>
        <end position="359"/>
    </location>
</feature>
<dbReference type="Pfam" id="PF06677">
    <property type="entry name" value="Auto_anti-p27"/>
    <property type="match status" value="2"/>
</dbReference>
<dbReference type="InterPro" id="IPR009563">
    <property type="entry name" value="SSSCA1"/>
</dbReference>
<keyword evidence="3" id="KW-1185">Reference proteome</keyword>
<dbReference type="GeneID" id="91096479"/>
<sequence length="421" mass="46892">MPAPVMSQLENTSAILGEYMLKGWTLTDLHCGKCKVTPLMREPNAIAERENRDRIQFCALCDGRPEGRIGSSSRNIHNQTQPQLTTTTTQSHDPIQDEDEMKSITDDIEIPEKYLNDDDNDIKNESDEITESISELLLKGYSLLNENCPNSLCKGIPLIGYPKLKNKQTGLFEKSFKKLCVSCNSRFIDESQLQNQQSGMSIINNNNKPSSSTSTSTSKKHDNEDVTEAESPRTKARNQLYGLDPSGNNKSKGKGKAKVTIDPKEFENKAKESMKSLQEKQNGKGNSGNDIDNDMDVDVEDYENDPTKEAKLEKGNISKSSIFAKPLSFQPDNRPIPPSSESSLGKALTSTSESLSMTLQNLSSSLERYSSRGPTPKSRLGSQQQEEDNGRWFVDLKLHTEAIKDVLSVIDQVERAKRIGY</sequence>
<feature type="compositionally biased region" description="Acidic residues" evidence="1">
    <location>
        <begin position="291"/>
        <end position="301"/>
    </location>
</feature>
<dbReference type="Proteomes" id="UP001355207">
    <property type="component" value="Chromosome 7"/>
</dbReference>
<feature type="region of interest" description="Disordered" evidence="1">
    <location>
        <begin position="323"/>
        <end position="389"/>
    </location>
</feature>
<reference evidence="2 3" key="1">
    <citation type="submission" date="2024-01" db="EMBL/GenBank/DDBJ databases">
        <title>Comparative genomics of Cryptococcus and Kwoniella reveals pathogenesis evolution and contrasting modes of karyotype evolution via chromosome fusion or intercentromeric recombination.</title>
        <authorList>
            <person name="Coelho M.A."/>
            <person name="David-Palma M."/>
            <person name="Shea T."/>
            <person name="Bowers K."/>
            <person name="McGinley-Smith S."/>
            <person name="Mohammad A.W."/>
            <person name="Gnirke A."/>
            <person name="Yurkov A.M."/>
            <person name="Nowrousian M."/>
            <person name="Sun S."/>
            <person name="Cuomo C.A."/>
            <person name="Heitman J."/>
        </authorList>
    </citation>
    <scope>NUCLEOTIDE SEQUENCE [LARGE SCALE GENOMIC DNA]</scope>
    <source>
        <strain evidence="2 3">CBS 6074</strain>
    </source>
</reference>
<dbReference type="AlphaFoldDB" id="A0AAX4JZU8"/>
<protein>
    <submittedName>
        <fullName evidence="2">Uncharacterized protein</fullName>
    </submittedName>
</protein>
<evidence type="ECO:0000313" key="2">
    <source>
        <dbReference type="EMBL" id="WWC90872.1"/>
    </source>
</evidence>
<feature type="compositionally biased region" description="Low complexity" evidence="1">
    <location>
        <begin position="201"/>
        <end position="217"/>
    </location>
</feature>
<dbReference type="EMBL" id="CP144104">
    <property type="protein sequence ID" value="WWC90872.1"/>
    <property type="molecule type" value="Genomic_DNA"/>
</dbReference>
<gene>
    <name evidence="2" type="ORF">L201_005809</name>
</gene>
<evidence type="ECO:0000313" key="3">
    <source>
        <dbReference type="Proteomes" id="UP001355207"/>
    </source>
</evidence>
<dbReference type="InterPro" id="IPR051888">
    <property type="entry name" value="UPF0148_domain"/>
</dbReference>
<feature type="region of interest" description="Disordered" evidence="1">
    <location>
        <begin position="200"/>
        <end position="301"/>
    </location>
</feature>
<dbReference type="RefSeq" id="XP_066077635.1">
    <property type="nucleotide sequence ID" value="XM_066221538.1"/>
</dbReference>